<evidence type="ECO:0000313" key="4">
    <source>
        <dbReference type="EMBL" id="MCW0399264.1"/>
    </source>
</evidence>
<dbReference type="InterPro" id="IPR001107">
    <property type="entry name" value="Band_7"/>
</dbReference>
<protein>
    <recommendedName>
        <fullName evidence="3">Band 7 domain-containing protein</fullName>
    </recommendedName>
</protein>
<gene>
    <name evidence="4" type="ORF">NB700_001820</name>
</gene>
<proteinExistence type="predicted"/>
<dbReference type="CDD" id="cd03401">
    <property type="entry name" value="SPFH_prohibitin"/>
    <property type="match status" value="1"/>
</dbReference>
<dbReference type="InterPro" id="IPR000163">
    <property type="entry name" value="Prohibitin"/>
</dbReference>
<keyword evidence="2" id="KW-1133">Transmembrane helix</keyword>
<accession>A0ABT3DUU0</accession>
<sequence>MGILEAIFTNIFGAGRNAKIAKYVFVAILCFILLLIFYPFYLIPNGTRGVLMNFGKAEDQPISEGIHVRIPIMQSVYKMPIQIQRSDTKAEAASRDLQRVTSTISLNYHVAPGEVVKVYRSTGVFENIDDRIISPAVMETLKAVTAKYSAEQLVTERHKVSTDIKSSLIERLTRHGVVIDEFSITDFNFGEDFEKAITNKVVAEQKKLTADRDLLRIKVEADQKIQEARGRAESAKLDAEAQAVALRSQRDAVSAELIELRKVETQKAAVDKWDGKLPGVMSGALPFINIDKAGKPAEK</sequence>
<evidence type="ECO:0000259" key="3">
    <source>
        <dbReference type="SMART" id="SM00244"/>
    </source>
</evidence>
<dbReference type="SUPFAM" id="SSF117892">
    <property type="entry name" value="Band 7/SPFH domain"/>
    <property type="match status" value="1"/>
</dbReference>
<name>A0ABT3DUU0_9XANT</name>
<comment type="caution">
    <text evidence="4">The sequence shown here is derived from an EMBL/GenBank/DDBJ whole genome shotgun (WGS) entry which is preliminary data.</text>
</comment>
<reference evidence="4 5" key="1">
    <citation type="submission" date="2022-06" db="EMBL/GenBank/DDBJ databases">
        <title>Dynamics of rice microbiomes reveals core vertical transmitted seed endophytes.</title>
        <authorList>
            <person name="Liao K."/>
            <person name="Zhang X."/>
        </authorList>
    </citation>
    <scope>NUCLEOTIDE SEQUENCE [LARGE SCALE GENOMIC DNA]</scope>
    <source>
        <strain evidence="4 5">YT10-10-1</strain>
    </source>
</reference>
<evidence type="ECO:0000256" key="2">
    <source>
        <dbReference type="SAM" id="Phobius"/>
    </source>
</evidence>
<feature type="transmembrane region" description="Helical" evidence="2">
    <location>
        <begin position="20"/>
        <end position="43"/>
    </location>
</feature>
<dbReference type="Pfam" id="PF01145">
    <property type="entry name" value="Band_7"/>
    <property type="match status" value="1"/>
</dbReference>
<dbReference type="Gene3D" id="3.30.479.30">
    <property type="entry name" value="Band 7 domain"/>
    <property type="match status" value="1"/>
</dbReference>
<evidence type="ECO:0000256" key="1">
    <source>
        <dbReference type="ARBA" id="ARBA00004167"/>
    </source>
</evidence>
<dbReference type="InterPro" id="IPR036013">
    <property type="entry name" value="Band_7/SPFH_dom_sf"/>
</dbReference>
<dbReference type="PRINTS" id="PR00679">
    <property type="entry name" value="PROHIBITIN"/>
</dbReference>
<dbReference type="Proteomes" id="UP001320843">
    <property type="component" value="Unassembled WGS sequence"/>
</dbReference>
<keyword evidence="2" id="KW-0812">Transmembrane</keyword>
<keyword evidence="5" id="KW-1185">Reference proteome</keyword>
<feature type="domain" description="Band 7" evidence="3">
    <location>
        <begin position="38"/>
        <end position="201"/>
    </location>
</feature>
<organism evidence="4 5">
    <name type="scientific">Xanthomonas sacchari</name>
    <dbReference type="NCBI Taxonomy" id="56458"/>
    <lineage>
        <taxon>Bacteria</taxon>
        <taxon>Pseudomonadati</taxon>
        <taxon>Pseudomonadota</taxon>
        <taxon>Gammaproteobacteria</taxon>
        <taxon>Lysobacterales</taxon>
        <taxon>Lysobacteraceae</taxon>
        <taxon>Xanthomonas</taxon>
    </lineage>
</organism>
<evidence type="ECO:0000313" key="5">
    <source>
        <dbReference type="Proteomes" id="UP001320843"/>
    </source>
</evidence>
<keyword evidence="2" id="KW-0472">Membrane</keyword>
<comment type="subcellular location">
    <subcellularLocation>
        <location evidence="1">Membrane</location>
        <topology evidence="1">Single-pass membrane protein</topology>
    </subcellularLocation>
</comment>
<dbReference type="EMBL" id="JANFWR010000010">
    <property type="protein sequence ID" value="MCW0399264.1"/>
    <property type="molecule type" value="Genomic_DNA"/>
</dbReference>
<dbReference type="PANTHER" id="PTHR23222">
    <property type="entry name" value="PROHIBITIN"/>
    <property type="match status" value="1"/>
</dbReference>
<dbReference type="PANTHER" id="PTHR23222:SF0">
    <property type="entry name" value="PROHIBITIN 1"/>
    <property type="match status" value="1"/>
</dbReference>
<dbReference type="SMART" id="SM00244">
    <property type="entry name" value="PHB"/>
    <property type="match status" value="1"/>
</dbReference>